<dbReference type="AlphaFoldDB" id="A0AAJ0EW59"/>
<organism evidence="2 3">
    <name type="scientific">Colletotrichum godetiae</name>
    <dbReference type="NCBI Taxonomy" id="1209918"/>
    <lineage>
        <taxon>Eukaryota</taxon>
        <taxon>Fungi</taxon>
        <taxon>Dikarya</taxon>
        <taxon>Ascomycota</taxon>
        <taxon>Pezizomycotina</taxon>
        <taxon>Sordariomycetes</taxon>
        <taxon>Hypocreomycetidae</taxon>
        <taxon>Glomerellales</taxon>
        <taxon>Glomerellaceae</taxon>
        <taxon>Colletotrichum</taxon>
        <taxon>Colletotrichum acutatum species complex</taxon>
    </lineage>
</organism>
<evidence type="ECO:0000256" key="1">
    <source>
        <dbReference type="SAM" id="MobiDB-lite"/>
    </source>
</evidence>
<evidence type="ECO:0000313" key="2">
    <source>
        <dbReference type="EMBL" id="KAK1676043.1"/>
    </source>
</evidence>
<proteinExistence type="predicted"/>
<sequence length="414" mass="45510">MEEKATFSCPIVAGSLLISQHMDGMIEYGGRVNLNLCNVIKIRLSNEVLTCNCKASTIESNPGSDSAIFFASKAQKGPAVSPLIPPKYTNFEIYNLADNLLSVDYLFYVPSTQNSYIRSLKNYLGSIDLRGSGNSAVMTRNVLCRNLWMPPSSGATRKSAKLMHLSSKNKASKSLETRPSCSDTLDAINSGQKLPAPKGIRYVPEYSSDDRGRPSKSSIEIKMSDGKNTSETQLGQETLRVSLSFSYAPWVSFGTSGSSGYEEKLDQNSSDENYIQITVTYDEIRTVAVNPGSWNFQDPKTSYPQLKPNAPDTVKVLVTPTQLVIVKNLGYRINFSNTIKSTFEKKVFDTTEAEGYVRVFGIPIQVDADFNKIDDNTSHTATWDSTSGEFIVAPTDEGDFFSIIAIRGGKIKTT</sequence>
<name>A0AAJ0EW59_9PEZI</name>
<keyword evidence="3" id="KW-1185">Reference proteome</keyword>
<reference evidence="2" key="1">
    <citation type="submission" date="2021-06" db="EMBL/GenBank/DDBJ databases">
        <title>Comparative genomics, transcriptomics and evolutionary studies reveal genomic signatures of adaptation to plant cell wall in hemibiotrophic fungi.</title>
        <authorList>
            <consortium name="DOE Joint Genome Institute"/>
            <person name="Baroncelli R."/>
            <person name="Diaz J.F."/>
            <person name="Benocci T."/>
            <person name="Peng M."/>
            <person name="Battaglia E."/>
            <person name="Haridas S."/>
            <person name="Andreopoulos W."/>
            <person name="Labutti K."/>
            <person name="Pangilinan J."/>
            <person name="Floch G.L."/>
            <person name="Makela M.R."/>
            <person name="Henrissat B."/>
            <person name="Grigoriev I.V."/>
            <person name="Crouch J.A."/>
            <person name="De Vries R.P."/>
            <person name="Sukno S.A."/>
            <person name="Thon M.R."/>
        </authorList>
    </citation>
    <scope>NUCLEOTIDE SEQUENCE</scope>
    <source>
        <strain evidence="2">CBS 193.32</strain>
    </source>
</reference>
<dbReference type="Proteomes" id="UP001224890">
    <property type="component" value="Unassembled WGS sequence"/>
</dbReference>
<comment type="caution">
    <text evidence="2">The sequence shown here is derived from an EMBL/GenBank/DDBJ whole genome shotgun (WGS) entry which is preliminary data.</text>
</comment>
<dbReference type="RefSeq" id="XP_060430046.1">
    <property type="nucleotide sequence ID" value="XM_060580478.1"/>
</dbReference>
<accession>A0AAJ0EW59</accession>
<dbReference type="EMBL" id="JAHMHR010000019">
    <property type="protein sequence ID" value="KAK1676043.1"/>
    <property type="molecule type" value="Genomic_DNA"/>
</dbReference>
<evidence type="ECO:0000313" key="3">
    <source>
        <dbReference type="Proteomes" id="UP001224890"/>
    </source>
</evidence>
<feature type="region of interest" description="Disordered" evidence="1">
    <location>
        <begin position="199"/>
        <end position="234"/>
    </location>
</feature>
<protein>
    <submittedName>
        <fullName evidence="2">Uncharacterized protein</fullName>
    </submittedName>
</protein>
<dbReference type="GeneID" id="85465004"/>
<gene>
    <name evidence="2" type="ORF">BDP55DRAFT_742867</name>
</gene>